<protein>
    <submittedName>
        <fullName evidence="3">DUF29 domain-containing protein</fullName>
    </submittedName>
</protein>
<reference evidence="3" key="2">
    <citation type="submission" date="2022-01" db="EMBL/GenBank/DDBJ databases">
        <authorList>
            <person name="Zivanovic Y."/>
            <person name="Moreira D."/>
            <person name="Lopez-Garcia P."/>
        </authorList>
    </citation>
    <scope>NUCLEOTIDE SEQUENCE</scope>
    <source>
        <strain evidence="3">G9</strain>
    </source>
</reference>
<evidence type="ECO:0000256" key="2">
    <source>
        <dbReference type="SAM" id="MobiDB-lite"/>
    </source>
</evidence>
<reference evidence="3" key="1">
    <citation type="journal article" date="2022" name="Genome Biol. Evol.">
        <title>A New Gene Family Diagnostic for Intracellular Biomineralization of Amorphous Ca Carbonates by Cyanobacteria.</title>
        <authorList>
            <person name="Benzerara K."/>
            <person name="Duprat E."/>
            <person name="Bitard-Feildel T."/>
            <person name="Caumes G."/>
            <person name="Cassier-Chauvat C."/>
            <person name="Chauvat F."/>
            <person name="Dezi M."/>
            <person name="Diop S.I."/>
            <person name="Gaschignard G."/>
            <person name="Gorgen S."/>
            <person name="Gugger M."/>
            <person name="Lopez-Garcia P."/>
            <person name="Millet M."/>
            <person name="Skouri-Panet F."/>
            <person name="Moreira D."/>
            <person name="Callebaut I."/>
        </authorList>
    </citation>
    <scope>NUCLEOTIDE SEQUENCE</scope>
    <source>
        <strain evidence="3">G9</strain>
    </source>
</reference>
<evidence type="ECO:0000256" key="1">
    <source>
        <dbReference type="SAM" id="Coils"/>
    </source>
</evidence>
<name>A0ABT6F0Y3_9SYNE</name>
<dbReference type="Proteomes" id="UP001154265">
    <property type="component" value="Unassembled WGS sequence"/>
</dbReference>
<proteinExistence type="predicted"/>
<dbReference type="EMBL" id="JAKKUT010000002">
    <property type="protein sequence ID" value="MDG2991438.1"/>
    <property type="molecule type" value="Genomic_DNA"/>
</dbReference>
<comment type="caution">
    <text evidence="3">The sequence shown here is derived from an EMBL/GenBank/DDBJ whole genome shotgun (WGS) entry which is preliminary data.</text>
</comment>
<accession>A0ABT6F0Y3</accession>
<dbReference type="RefSeq" id="WP_277867306.1">
    <property type="nucleotide sequence ID" value="NZ_JAKKUT010000002.1"/>
</dbReference>
<dbReference type="InterPro" id="IPR002636">
    <property type="entry name" value="DUF29"/>
</dbReference>
<keyword evidence="4" id="KW-1185">Reference proteome</keyword>
<sequence>MVTQISSTPSKDLYHTDYHLWILATVDSLKHQNIDPIDWQYLIDEVEDLSRRLKQTLKSLLRKLWEHLLKLTYWHSEIEKNNAHWKAENRNVRKQIKDKIQDSPSLKPYGNTTLN</sequence>
<dbReference type="Pfam" id="PF01724">
    <property type="entry name" value="DUF29"/>
    <property type="match status" value="1"/>
</dbReference>
<organism evidence="3 4">
    <name type="scientific">Candidatus Synechococcus calcipolaris G9</name>
    <dbReference type="NCBI Taxonomy" id="1497997"/>
    <lineage>
        <taxon>Bacteria</taxon>
        <taxon>Bacillati</taxon>
        <taxon>Cyanobacteriota</taxon>
        <taxon>Cyanophyceae</taxon>
        <taxon>Synechococcales</taxon>
        <taxon>Synechococcaceae</taxon>
        <taxon>Synechococcus</taxon>
    </lineage>
</organism>
<dbReference type="PANTHER" id="PTHR34235:SF3">
    <property type="entry name" value="SLR1203 PROTEIN"/>
    <property type="match status" value="1"/>
</dbReference>
<feature type="coiled-coil region" evidence="1">
    <location>
        <begin position="43"/>
        <end position="95"/>
    </location>
</feature>
<keyword evidence="1" id="KW-0175">Coiled coil</keyword>
<feature type="region of interest" description="Disordered" evidence="2">
    <location>
        <begin position="96"/>
        <end position="115"/>
    </location>
</feature>
<dbReference type="PANTHER" id="PTHR34235">
    <property type="entry name" value="SLR1203 PROTEIN-RELATED"/>
    <property type="match status" value="1"/>
</dbReference>
<gene>
    <name evidence="3" type="ORF">L3556_10925</name>
</gene>
<evidence type="ECO:0000313" key="4">
    <source>
        <dbReference type="Proteomes" id="UP001154265"/>
    </source>
</evidence>
<evidence type="ECO:0000313" key="3">
    <source>
        <dbReference type="EMBL" id="MDG2991438.1"/>
    </source>
</evidence>
<dbReference type="Gene3D" id="1.20.1220.20">
    <property type="entry name" value="Uncharcterised protein PF01724"/>
    <property type="match status" value="1"/>
</dbReference>